<evidence type="ECO:0000256" key="7">
    <source>
        <dbReference type="ARBA" id="ARBA00025527"/>
    </source>
</evidence>
<dbReference type="AlphaFoldDB" id="A0A537J2Q3"/>
<dbReference type="PANTHER" id="PTHR48078">
    <property type="entry name" value="THREONINE DEHYDRATASE, MITOCHONDRIAL-RELATED"/>
    <property type="match status" value="1"/>
</dbReference>
<evidence type="ECO:0000256" key="2">
    <source>
        <dbReference type="ARBA" id="ARBA00001933"/>
    </source>
</evidence>
<dbReference type="Pfam" id="PF00291">
    <property type="entry name" value="PALP"/>
    <property type="match status" value="1"/>
</dbReference>
<evidence type="ECO:0000256" key="1">
    <source>
        <dbReference type="ARBA" id="ARBA00001274"/>
    </source>
</evidence>
<evidence type="ECO:0000256" key="6">
    <source>
        <dbReference type="ARBA" id="ARBA00023239"/>
    </source>
</evidence>
<dbReference type="InterPro" id="IPR000634">
    <property type="entry name" value="Ser/Thr_deHydtase_PyrdxlP-BS"/>
</dbReference>
<evidence type="ECO:0000313" key="11">
    <source>
        <dbReference type="Proteomes" id="UP000318834"/>
    </source>
</evidence>
<dbReference type="InterPro" id="IPR050147">
    <property type="entry name" value="Ser/Thr_Dehydratase"/>
</dbReference>
<keyword evidence="6" id="KW-0456">Lyase</keyword>
<gene>
    <name evidence="10" type="ORF">E6H05_00395</name>
</gene>
<reference evidence="10 11" key="1">
    <citation type="journal article" date="2019" name="Nat. Microbiol.">
        <title>Mediterranean grassland soil C-N compound turnover is dependent on rainfall and depth, and is mediated by genomically divergent microorganisms.</title>
        <authorList>
            <person name="Diamond S."/>
            <person name="Andeer P.F."/>
            <person name="Li Z."/>
            <person name="Crits-Christoph A."/>
            <person name="Burstein D."/>
            <person name="Anantharaman K."/>
            <person name="Lane K.R."/>
            <person name="Thomas B.C."/>
            <person name="Pan C."/>
            <person name="Northen T.R."/>
            <person name="Banfield J.F."/>
        </authorList>
    </citation>
    <scope>NUCLEOTIDE SEQUENCE [LARGE SCALE GENOMIC DNA]</scope>
    <source>
        <strain evidence="10">NP_8</strain>
    </source>
</reference>
<evidence type="ECO:0000256" key="8">
    <source>
        <dbReference type="ARBA" id="ARBA00031427"/>
    </source>
</evidence>
<evidence type="ECO:0000256" key="4">
    <source>
        <dbReference type="ARBA" id="ARBA00012096"/>
    </source>
</evidence>
<evidence type="ECO:0000259" key="9">
    <source>
        <dbReference type="Pfam" id="PF00291"/>
    </source>
</evidence>
<comment type="cofactor">
    <cofactor evidence="2">
        <name>pyridoxal 5'-phosphate</name>
        <dbReference type="ChEBI" id="CHEBI:597326"/>
    </cofactor>
</comment>
<comment type="caution">
    <text evidence="10">The sequence shown here is derived from an EMBL/GenBank/DDBJ whole genome shotgun (WGS) entry which is preliminary data.</text>
</comment>
<dbReference type="GO" id="GO:0009097">
    <property type="term" value="P:isoleucine biosynthetic process"/>
    <property type="evidence" value="ECO:0007669"/>
    <property type="project" value="TreeGrafter"/>
</dbReference>
<dbReference type="FunFam" id="3.40.50.1100:FF:000007">
    <property type="entry name" value="L-threonine dehydratase catabolic TdcB"/>
    <property type="match status" value="1"/>
</dbReference>
<feature type="domain" description="Tryptophan synthase beta chain-like PALP" evidence="9">
    <location>
        <begin position="26"/>
        <end position="291"/>
    </location>
</feature>
<dbReference type="GO" id="GO:0003941">
    <property type="term" value="F:L-serine ammonia-lyase activity"/>
    <property type="evidence" value="ECO:0007669"/>
    <property type="project" value="TreeGrafter"/>
</dbReference>
<comment type="function">
    <text evidence="7">Catalyzes the anaerobic formation of alpha-ketobutyrate and ammonia from threonine in a two-step reaction. The first step involved a dehydration of threonine and a production of enamine intermediates (aminocrotonate), which tautomerizes to its imine form (iminobutyrate). Both intermediates are unstable and short-lived. The second step is the nonenzymatic hydrolysis of the enamine/imine intermediates to form 2-ketobutyrate and free ammonia. In the low water environment of the cell, the second step is accelerated by RidA.</text>
</comment>
<dbReference type="FunFam" id="3.40.50.1100:FF:000005">
    <property type="entry name" value="Threonine dehydratase catabolic"/>
    <property type="match status" value="1"/>
</dbReference>
<dbReference type="PANTHER" id="PTHR48078:SF6">
    <property type="entry name" value="L-THREONINE DEHYDRATASE CATABOLIC TDCB"/>
    <property type="match status" value="1"/>
</dbReference>
<accession>A0A537J2Q3</accession>
<dbReference type="GO" id="GO:0006567">
    <property type="term" value="P:L-threonine catabolic process"/>
    <property type="evidence" value="ECO:0007669"/>
    <property type="project" value="TreeGrafter"/>
</dbReference>
<comment type="catalytic activity">
    <reaction evidence="1">
        <text>L-threonine = 2-oxobutanoate + NH4(+)</text>
        <dbReference type="Rhea" id="RHEA:22108"/>
        <dbReference type="ChEBI" id="CHEBI:16763"/>
        <dbReference type="ChEBI" id="CHEBI:28938"/>
        <dbReference type="ChEBI" id="CHEBI:57926"/>
        <dbReference type="EC" id="4.3.1.19"/>
    </reaction>
</comment>
<organism evidence="10 11">
    <name type="scientific">Candidatus Segetimicrobium genomatis</name>
    <dbReference type="NCBI Taxonomy" id="2569760"/>
    <lineage>
        <taxon>Bacteria</taxon>
        <taxon>Bacillati</taxon>
        <taxon>Candidatus Sysuimicrobiota</taxon>
        <taxon>Candidatus Sysuimicrobiia</taxon>
        <taxon>Candidatus Sysuimicrobiales</taxon>
        <taxon>Candidatus Segetimicrobiaceae</taxon>
        <taxon>Candidatus Segetimicrobium</taxon>
    </lineage>
</organism>
<evidence type="ECO:0000313" key="10">
    <source>
        <dbReference type="EMBL" id="TMI77326.1"/>
    </source>
</evidence>
<dbReference type="CDD" id="cd01562">
    <property type="entry name" value="Thr-dehyd"/>
    <property type="match status" value="1"/>
</dbReference>
<dbReference type="EMBL" id="VBAP01000004">
    <property type="protein sequence ID" value="TMI77326.1"/>
    <property type="molecule type" value="Genomic_DNA"/>
</dbReference>
<dbReference type="SUPFAM" id="SSF53686">
    <property type="entry name" value="Tryptophan synthase beta subunit-like PLP-dependent enzymes"/>
    <property type="match status" value="1"/>
</dbReference>
<dbReference type="Proteomes" id="UP000318834">
    <property type="component" value="Unassembled WGS sequence"/>
</dbReference>
<dbReference type="GO" id="GO:0030170">
    <property type="term" value="F:pyridoxal phosphate binding"/>
    <property type="evidence" value="ECO:0007669"/>
    <property type="project" value="InterPro"/>
</dbReference>
<protein>
    <recommendedName>
        <fullName evidence="4">threonine ammonia-lyase</fullName>
        <ecNumber evidence="4">4.3.1.19</ecNumber>
    </recommendedName>
    <alternativeName>
        <fullName evidence="8">Threonine deaminase</fullName>
    </alternativeName>
</protein>
<dbReference type="InterPro" id="IPR001926">
    <property type="entry name" value="TrpB-like_PALP"/>
</dbReference>
<evidence type="ECO:0000256" key="3">
    <source>
        <dbReference type="ARBA" id="ARBA00010869"/>
    </source>
</evidence>
<comment type="similarity">
    <text evidence="3">Belongs to the serine/threonine dehydratase family.</text>
</comment>
<dbReference type="Gene3D" id="3.40.50.1100">
    <property type="match status" value="2"/>
</dbReference>
<proteinExistence type="inferred from homology"/>
<dbReference type="PROSITE" id="PS00165">
    <property type="entry name" value="DEHYDRATASE_SER_THR"/>
    <property type="match status" value="1"/>
</dbReference>
<dbReference type="GO" id="GO:0006565">
    <property type="term" value="P:L-serine catabolic process"/>
    <property type="evidence" value="ECO:0007669"/>
    <property type="project" value="TreeGrafter"/>
</dbReference>
<name>A0A537J2Q3_9BACT</name>
<keyword evidence="5" id="KW-0663">Pyridoxal phosphate</keyword>
<dbReference type="EC" id="4.3.1.19" evidence="4"/>
<dbReference type="GO" id="GO:0004794">
    <property type="term" value="F:threonine deaminase activity"/>
    <property type="evidence" value="ECO:0007669"/>
    <property type="project" value="UniProtKB-EC"/>
</dbReference>
<sequence>MPRSRVSVSSVVSLRDIHAARARIAPYVVRTPLHPLPGGPLLKLESLQVTGSFKARGAFNHVLALPEQCQGGVVTASSGNHGKAVAYVAKTLGLRAVVVVPEDVVSAKAQAITAFGAELIRYGRYSEERVAYAQELAERRRLHYVPPFDDPLIVAGQGTAGLEIVEQHPEVTVVLVPVSGGGLISGVATAVRALRPTARVVGVEPAGAPRFARSRAAGKPVVLKQAETIADGLRVLTPGKLTWEIANQYVDEFMAVSDEETLAAVRRLLADGNIIVEPSGAVAVAAALGMRASGVHAVAVVSGGNAEPQLISRLLTSS</sequence>
<evidence type="ECO:0000256" key="5">
    <source>
        <dbReference type="ARBA" id="ARBA00022898"/>
    </source>
</evidence>
<dbReference type="InterPro" id="IPR036052">
    <property type="entry name" value="TrpB-like_PALP_sf"/>
</dbReference>